<reference evidence="2" key="1">
    <citation type="journal article" date="2019" name="bioRxiv">
        <title>The Genome of the Zebra Mussel, Dreissena polymorpha: A Resource for Invasive Species Research.</title>
        <authorList>
            <person name="McCartney M.A."/>
            <person name="Auch B."/>
            <person name="Kono T."/>
            <person name="Mallez S."/>
            <person name="Zhang Y."/>
            <person name="Obille A."/>
            <person name="Becker A."/>
            <person name="Abrahante J.E."/>
            <person name="Garbe J."/>
            <person name="Badalamenti J.P."/>
            <person name="Herman A."/>
            <person name="Mangelson H."/>
            <person name="Liachko I."/>
            <person name="Sullivan S."/>
            <person name="Sone E.D."/>
            <person name="Koren S."/>
            <person name="Silverstein K.A.T."/>
            <person name="Beckman K.B."/>
            <person name="Gohl D.M."/>
        </authorList>
    </citation>
    <scope>NUCLEOTIDE SEQUENCE</scope>
    <source>
        <strain evidence="2">Duluth1</strain>
        <tissue evidence="2">Whole animal</tissue>
    </source>
</reference>
<evidence type="ECO:0000313" key="1">
    <source>
        <dbReference type="EMBL" id="KAH3861463.1"/>
    </source>
</evidence>
<evidence type="ECO:0000313" key="3">
    <source>
        <dbReference type="Proteomes" id="UP000828390"/>
    </source>
</evidence>
<sequence length="93" mass="10693">MNKGLTWPIGSRKTLMLNRNSKMKYKNTAKKADLWYSNAVELNLEFGRMLKAWYESARTFRKEEGSAIKAKALLPYAERCVPDVPHTEKGRSA</sequence>
<dbReference type="Proteomes" id="UP000828390">
    <property type="component" value="Unassembled WGS sequence"/>
</dbReference>
<evidence type="ECO:0000313" key="2">
    <source>
        <dbReference type="EMBL" id="KAH3861465.1"/>
    </source>
</evidence>
<proteinExistence type="predicted"/>
<name>A0A9D4RCN1_DREPO</name>
<organism evidence="2 3">
    <name type="scientific">Dreissena polymorpha</name>
    <name type="common">Zebra mussel</name>
    <name type="synonym">Mytilus polymorpha</name>
    <dbReference type="NCBI Taxonomy" id="45954"/>
    <lineage>
        <taxon>Eukaryota</taxon>
        <taxon>Metazoa</taxon>
        <taxon>Spiralia</taxon>
        <taxon>Lophotrochozoa</taxon>
        <taxon>Mollusca</taxon>
        <taxon>Bivalvia</taxon>
        <taxon>Autobranchia</taxon>
        <taxon>Heteroconchia</taxon>
        <taxon>Euheterodonta</taxon>
        <taxon>Imparidentia</taxon>
        <taxon>Neoheterodontei</taxon>
        <taxon>Myida</taxon>
        <taxon>Dreissenoidea</taxon>
        <taxon>Dreissenidae</taxon>
        <taxon>Dreissena</taxon>
    </lineage>
</organism>
<dbReference type="AlphaFoldDB" id="A0A9D4RCN1"/>
<accession>A0A9D4RCN1</accession>
<dbReference type="EMBL" id="JAIWYP010000002">
    <property type="protein sequence ID" value="KAH3861465.1"/>
    <property type="molecule type" value="Genomic_DNA"/>
</dbReference>
<protein>
    <submittedName>
        <fullName evidence="2">Uncharacterized protein</fullName>
    </submittedName>
</protein>
<gene>
    <name evidence="1" type="ORF">DPMN_024393</name>
    <name evidence="2" type="ORF">DPMN_024395</name>
</gene>
<dbReference type="EMBL" id="JAIWYP010000002">
    <property type="protein sequence ID" value="KAH3861463.1"/>
    <property type="molecule type" value="Genomic_DNA"/>
</dbReference>
<comment type="caution">
    <text evidence="2">The sequence shown here is derived from an EMBL/GenBank/DDBJ whole genome shotgun (WGS) entry which is preliminary data.</text>
</comment>
<keyword evidence="3" id="KW-1185">Reference proteome</keyword>
<reference evidence="2" key="2">
    <citation type="submission" date="2020-11" db="EMBL/GenBank/DDBJ databases">
        <authorList>
            <person name="McCartney M.A."/>
            <person name="Auch B."/>
            <person name="Kono T."/>
            <person name="Mallez S."/>
            <person name="Becker A."/>
            <person name="Gohl D.M."/>
            <person name="Silverstein K.A.T."/>
            <person name="Koren S."/>
            <person name="Bechman K.B."/>
            <person name="Herman A."/>
            <person name="Abrahante J.E."/>
            <person name="Garbe J."/>
        </authorList>
    </citation>
    <scope>NUCLEOTIDE SEQUENCE</scope>
    <source>
        <strain evidence="2">Duluth1</strain>
        <tissue evidence="2">Whole animal</tissue>
    </source>
</reference>